<dbReference type="InterPro" id="IPR015422">
    <property type="entry name" value="PyrdxlP-dep_Trfase_small"/>
</dbReference>
<comment type="caution">
    <text evidence="7">The sequence shown here is derived from an EMBL/GenBank/DDBJ whole genome shotgun (WGS) entry which is preliminary data.</text>
</comment>
<comment type="cofactor">
    <cofactor evidence="1 5">
        <name>pyridoxal 5'-phosphate</name>
        <dbReference type="ChEBI" id="CHEBI:597326"/>
    </cofactor>
</comment>
<sequence length="462" mass="52219">MNNDNKDATPGLNRRSFLKTSTGLALAGAGTMMFPSVAAAKGDEQELTQFRGHNSDKRLWKKVRKEFVLNKRTTYMNVGTSGSMPKSILKSYARTNEMISANPWQSNVPTIELAKQVAPGFGAYDHELVLNRNTTDGMNSIINGLQFEEGDVILTTHHEHGAVKIPLKHVSDRYNVEVVEIEIPVYTGNNTVSEDDFVNVFADAVAEYGNRVRLIVFSHITYTTGTTLPAKRICQEVAIPNRIVTLIDGAHTPGMLNLDFHDIDCDFYSGAGHKWQCGPGATGILYVRDNAQRLAEYWSDRNTPLWCINSSSSSTELQAKLQSVGQDNYPAKQALADCCVMWEEIGRDVIEERVLDLSELCKEELFDTFPFANFYAPNIRELSSGLTTFNPFYDQHDGELLTEFRDRLHEEYGYIVRTTSFYNKKDDMQKIHTIRISTHLFHDEDDVEGLVKAMKRLYRNMV</sequence>
<gene>
    <name evidence="7" type="ORF">FN961_02665</name>
</gene>
<evidence type="ECO:0000256" key="5">
    <source>
        <dbReference type="RuleBase" id="RU004504"/>
    </source>
</evidence>
<keyword evidence="3" id="KW-0663">Pyridoxal phosphate</keyword>
<evidence type="ECO:0000256" key="4">
    <source>
        <dbReference type="RuleBase" id="RU004075"/>
    </source>
</evidence>
<dbReference type="AlphaFoldDB" id="A0A553JTX7"/>
<keyword evidence="2" id="KW-0732">Signal</keyword>
<dbReference type="SUPFAM" id="SSF53383">
    <property type="entry name" value="PLP-dependent transferases"/>
    <property type="match status" value="1"/>
</dbReference>
<dbReference type="InterPro" id="IPR015424">
    <property type="entry name" value="PyrdxlP-dep_Trfase"/>
</dbReference>
<evidence type="ECO:0000256" key="3">
    <source>
        <dbReference type="ARBA" id="ARBA00022898"/>
    </source>
</evidence>
<dbReference type="InterPro" id="IPR019546">
    <property type="entry name" value="TAT_signal_bac_arc"/>
</dbReference>
<proteinExistence type="inferred from homology"/>
<dbReference type="InterPro" id="IPR015421">
    <property type="entry name" value="PyrdxlP-dep_Trfase_major"/>
</dbReference>
<dbReference type="InterPro" id="IPR020578">
    <property type="entry name" value="Aminotrans_V_PyrdxlP_BS"/>
</dbReference>
<evidence type="ECO:0000259" key="6">
    <source>
        <dbReference type="Pfam" id="PF00266"/>
    </source>
</evidence>
<dbReference type="PROSITE" id="PS00595">
    <property type="entry name" value="AA_TRANSFER_CLASS_5"/>
    <property type="match status" value="1"/>
</dbReference>
<dbReference type="PANTHER" id="PTHR43092">
    <property type="entry name" value="L-CYSTEINE DESULFHYDRASE"/>
    <property type="match status" value="1"/>
</dbReference>
<organism evidence="7 8">
    <name type="scientific">Shewanella hanedai</name>
    <name type="common">Alteromonas hanedai</name>
    <dbReference type="NCBI Taxonomy" id="25"/>
    <lineage>
        <taxon>Bacteria</taxon>
        <taxon>Pseudomonadati</taxon>
        <taxon>Pseudomonadota</taxon>
        <taxon>Gammaproteobacteria</taxon>
        <taxon>Alteromonadales</taxon>
        <taxon>Shewanellaceae</taxon>
        <taxon>Shewanella</taxon>
    </lineage>
</organism>
<keyword evidence="7" id="KW-0808">Transferase</keyword>
<evidence type="ECO:0000313" key="7">
    <source>
        <dbReference type="EMBL" id="TRY15899.1"/>
    </source>
</evidence>
<dbReference type="PROSITE" id="PS51318">
    <property type="entry name" value="TAT"/>
    <property type="match status" value="1"/>
</dbReference>
<evidence type="ECO:0000256" key="2">
    <source>
        <dbReference type="ARBA" id="ARBA00022729"/>
    </source>
</evidence>
<dbReference type="GO" id="GO:0008483">
    <property type="term" value="F:transaminase activity"/>
    <property type="evidence" value="ECO:0007669"/>
    <property type="project" value="UniProtKB-KW"/>
</dbReference>
<dbReference type="NCBIfam" id="TIGR01409">
    <property type="entry name" value="TAT_signal_seq"/>
    <property type="match status" value="1"/>
</dbReference>
<dbReference type="RefSeq" id="WP_143562994.1">
    <property type="nucleotide sequence ID" value="NZ_BMPL01000002.1"/>
</dbReference>
<dbReference type="Pfam" id="PF00266">
    <property type="entry name" value="Aminotran_5"/>
    <property type="match status" value="1"/>
</dbReference>
<dbReference type="Gene3D" id="3.90.1150.10">
    <property type="entry name" value="Aspartate Aminotransferase, domain 1"/>
    <property type="match status" value="1"/>
</dbReference>
<dbReference type="PANTHER" id="PTHR43092:SF2">
    <property type="entry name" value="HERCYNYLCYSTEINE SULFOXIDE LYASE"/>
    <property type="match status" value="1"/>
</dbReference>
<dbReference type="InterPro" id="IPR006311">
    <property type="entry name" value="TAT_signal"/>
</dbReference>
<dbReference type="InterPro" id="IPR000192">
    <property type="entry name" value="Aminotrans_V_dom"/>
</dbReference>
<dbReference type="Gene3D" id="3.40.640.10">
    <property type="entry name" value="Type I PLP-dependent aspartate aminotransferase-like (Major domain)"/>
    <property type="match status" value="1"/>
</dbReference>
<protein>
    <submittedName>
        <fullName evidence="7">Aminotransferase class V-fold PLP-dependent enzyme</fullName>
    </submittedName>
</protein>
<dbReference type="Proteomes" id="UP000318126">
    <property type="component" value="Unassembled WGS sequence"/>
</dbReference>
<name>A0A553JTX7_SHEHA</name>
<reference evidence="8" key="1">
    <citation type="submission" date="2019-07" db="EMBL/GenBank/DDBJ databases">
        <title>Shewanella sp. YLB-08 draft genomic sequence.</title>
        <authorList>
            <person name="Yu L."/>
        </authorList>
    </citation>
    <scope>NUCLEOTIDE SEQUENCE [LARGE SCALE GENOMIC DNA]</scope>
    <source>
        <strain evidence="8">JCM 20706</strain>
    </source>
</reference>
<dbReference type="EMBL" id="VKGK01000002">
    <property type="protein sequence ID" value="TRY15899.1"/>
    <property type="molecule type" value="Genomic_DNA"/>
</dbReference>
<dbReference type="OrthoDB" id="9764293at2"/>
<feature type="domain" description="Aminotransferase class V" evidence="6">
    <location>
        <begin position="91"/>
        <end position="449"/>
    </location>
</feature>
<evidence type="ECO:0000313" key="8">
    <source>
        <dbReference type="Proteomes" id="UP000318126"/>
    </source>
</evidence>
<keyword evidence="8" id="KW-1185">Reference proteome</keyword>
<comment type="similarity">
    <text evidence="4">Belongs to the class-V pyridoxal-phosphate-dependent aminotransferase family.</text>
</comment>
<accession>A0A553JTX7</accession>
<keyword evidence="7" id="KW-0032">Aminotransferase</keyword>
<evidence type="ECO:0000256" key="1">
    <source>
        <dbReference type="ARBA" id="ARBA00001933"/>
    </source>
</evidence>